<dbReference type="PANTHER" id="PTHR24379">
    <property type="entry name" value="KRAB AND ZINC FINGER DOMAIN-CONTAINING"/>
    <property type="match status" value="1"/>
</dbReference>
<dbReference type="InterPro" id="IPR013087">
    <property type="entry name" value="Znf_C2H2_type"/>
</dbReference>
<dbReference type="PROSITE" id="PS00028">
    <property type="entry name" value="ZINC_FINGER_C2H2_1"/>
    <property type="match status" value="2"/>
</dbReference>
<dbReference type="Gene3D" id="3.30.160.60">
    <property type="entry name" value="Classic Zinc Finger"/>
    <property type="match status" value="4"/>
</dbReference>
<sequence length="254" mass="29319">MAVEEALSEPTLKKKSRALASIEDIGYECPDCGKSLKSRSNLKKHISKHHSVSRKVARSADYSSSEESSLYPLYSCPSCSYVSVRRDRLDKHIKKHVLQEGVHPCGKKRTKPDAPLQRQRHNAEEYRCSLCPYTCTVYEAYRKHQKKAHMPGAAKLVPVKVSCKICGKDRSTEEAMENHMKKHRSGNNFLCDVCGFESIQLKKIIQHRRMHTGEKPHLCPHCSYRSARRDNLRSHVRRMHKKKNMYIDTFNPNE</sequence>
<accession>A0A9J6EI78</accession>
<evidence type="ECO:0000313" key="8">
    <source>
        <dbReference type="Proteomes" id="UP000821866"/>
    </source>
</evidence>
<evidence type="ECO:0000256" key="5">
    <source>
        <dbReference type="PROSITE-ProRule" id="PRU00042"/>
    </source>
</evidence>
<evidence type="ECO:0000256" key="4">
    <source>
        <dbReference type="ARBA" id="ARBA00022833"/>
    </source>
</evidence>
<feature type="domain" description="C2H2-type" evidence="6">
    <location>
        <begin position="189"/>
        <end position="216"/>
    </location>
</feature>
<keyword evidence="2" id="KW-0677">Repeat</keyword>
<comment type="caution">
    <text evidence="7">The sequence shown here is derived from an EMBL/GenBank/DDBJ whole genome shotgun (WGS) entry which is preliminary data.</text>
</comment>
<dbReference type="Proteomes" id="UP000821866">
    <property type="component" value="Chromosome 2"/>
</dbReference>
<keyword evidence="1" id="KW-0479">Metal-binding</keyword>
<organism evidence="7 8">
    <name type="scientific">Rhipicephalus microplus</name>
    <name type="common">Cattle tick</name>
    <name type="synonym">Boophilus microplus</name>
    <dbReference type="NCBI Taxonomy" id="6941"/>
    <lineage>
        <taxon>Eukaryota</taxon>
        <taxon>Metazoa</taxon>
        <taxon>Ecdysozoa</taxon>
        <taxon>Arthropoda</taxon>
        <taxon>Chelicerata</taxon>
        <taxon>Arachnida</taxon>
        <taxon>Acari</taxon>
        <taxon>Parasitiformes</taxon>
        <taxon>Ixodida</taxon>
        <taxon>Ixodoidea</taxon>
        <taxon>Ixodidae</taxon>
        <taxon>Rhipicephalinae</taxon>
        <taxon>Rhipicephalus</taxon>
        <taxon>Boophilus</taxon>
    </lineage>
</organism>
<dbReference type="SUPFAM" id="SSF57667">
    <property type="entry name" value="beta-beta-alpha zinc fingers"/>
    <property type="match status" value="3"/>
</dbReference>
<evidence type="ECO:0000313" key="7">
    <source>
        <dbReference type="EMBL" id="KAH8034050.1"/>
    </source>
</evidence>
<feature type="domain" description="C2H2-type" evidence="6">
    <location>
        <begin position="217"/>
        <end position="245"/>
    </location>
</feature>
<dbReference type="EMBL" id="JABSTU010000004">
    <property type="protein sequence ID" value="KAH8034050.1"/>
    <property type="molecule type" value="Genomic_DNA"/>
</dbReference>
<dbReference type="SMART" id="SM00355">
    <property type="entry name" value="ZnF_C2H2"/>
    <property type="match status" value="6"/>
</dbReference>
<dbReference type="GO" id="GO:0005634">
    <property type="term" value="C:nucleus"/>
    <property type="evidence" value="ECO:0007669"/>
    <property type="project" value="UniProtKB-ARBA"/>
</dbReference>
<name>A0A9J6EI78_RHIMP</name>
<dbReference type="FunFam" id="3.30.160.60:FF:000446">
    <property type="entry name" value="Zinc finger protein"/>
    <property type="match status" value="1"/>
</dbReference>
<reference evidence="7" key="1">
    <citation type="journal article" date="2020" name="Cell">
        <title>Large-Scale Comparative Analyses of Tick Genomes Elucidate Their Genetic Diversity and Vector Capacities.</title>
        <authorList>
            <consortium name="Tick Genome and Microbiome Consortium (TIGMIC)"/>
            <person name="Jia N."/>
            <person name="Wang J."/>
            <person name="Shi W."/>
            <person name="Du L."/>
            <person name="Sun Y."/>
            <person name="Zhan W."/>
            <person name="Jiang J.F."/>
            <person name="Wang Q."/>
            <person name="Zhang B."/>
            <person name="Ji P."/>
            <person name="Bell-Sakyi L."/>
            <person name="Cui X.M."/>
            <person name="Yuan T.T."/>
            <person name="Jiang B.G."/>
            <person name="Yang W.F."/>
            <person name="Lam T.T."/>
            <person name="Chang Q.C."/>
            <person name="Ding S.J."/>
            <person name="Wang X.J."/>
            <person name="Zhu J.G."/>
            <person name="Ruan X.D."/>
            <person name="Zhao L."/>
            <person name="Wei J.T."/>
            <person name="Ye R.Z."/>
            <person name="Que T.C."/>
            <person name="Du C.H."/>
            <person name="Zhou Y.H."/>
            <person name="Cheng J.X."/>
            <person name="Dai P.F."/>
            <person name="Guo W.B."/>
            <person name="Han X.H."/>
            <person name="Huang E.J."/>
            <person name="Li L.F."/>
            <person name="Wei W."/>
            <person name="Gao Y.C."/>
            <person name="Liu J.Z."/>
            <person name="Shao H.Z."/>
            <person name="Wang X."/>
            <person name="Wang C.C."/>
            <person name="Yang T.C."/>
            <person name="Huo Q.B."/>
            <person name="Li W."/>
            <person name="Chen H.Y."/>
            <person name="Chen S.E."/>
            <person name="Zhou L.G."/>
            <person name="Ni X.B."/>
            <person name="Tian J.H."/>
            <person name="Sheng Y."/>
            <person name="Liu T."/>
            <person name="Pan Y.S."/>
            <person name="Xia L.Y."/>
            <person name="Li J."/>
            <person name="Zhao F."/>
            <person name="Cao W.C."/>
        </authorList>
    </citation>
    <scope>NUCLEOTIDE SEQUENCE</scope>
    <source>
        <strain evidence="7">Rmic-2018</strain>
    </source>
</reference>
<dbReference type="PROSITE" id="PS50157">
    <property type="entry name" value="ZINC_FINGER_C2H2_2"/>
    <property type="match status" value="4"/>
</dbReference>
<feature type="domain" description="C2H2-type" evidence="6">
    <location>
        <begin position="27"/>
        <end position="55"/>
    </location>
</feature>
<evidence type="ECO:0000256" key="2">
    <source>
        <dbReference type="ARBA" id="ARBA00022737"/>
    </source>
</evidence>
<reference evidence="7" key="2">
    <citation type="submission" date="2021-09" db="EMBL/GenBank/DDBJ databases">
        <authorList>
            <person name="Jia N."/>
            <person name="Wang J."/>
            <person name="Shi W."/>
            <person name="Du L."/>
            <person name="Sun Y."/>
            <person name="Zhan W."/>
            <person name="Jiang J."/>
            <person name="Wang Q."/>
            <person name="Zhang B."/>
            <person name="Ji P."/>
            <person name="Sakyi L.B."/>
            <person name="Cui X."/>
            <person name="Yuan T."/>
            <person name="Jiang B."/>
            <person name="Yang W."/>
            <person name="Lam T.T.-Y."/>
            <person name="Chang Q."/>
            <person name="Ding S."/>
            <person name="Wang X."/>
            <person name="Zhu J."/>
            <person name="Ruan X."/>
            <person name="Zhao L."/>
            <person name="Wei J."/>
            <person name="Que T."/>
            <person name="Du C."/>
            <person name="Cheng J."/>
            <person name="Dai P."/>
            <person name="Han X."/>
            <person name="Huang E."/>
            <person name="Gao Y."/>
            <person name="Liu J."/>
            <person name="Shao H."/>
            <person name="Ye R."/>
            <person name="Li L."/>
            <person name="Wei W."/>
            <person name="Wang X."/>
            <person name="Wang C."/>
            <person name="Huo Q."/>
            <person name="Li W."/>
            <person name="Guo W."/>
            <person name="Chen H."/>
            <person name="Chen S."/>
            <person name="Zhou L."/>
            <person name="Zhou L."/>
            <person name="Ni X."/>
            <person name="Tian J."/>
            <person name="Zhou Y."/>
            <person name="Sheng Y."/>
            <person name="Liu T."/>
            <person name="Pan Y."/>
            <person name="Xia L."/>
            <person name="Li J."/>
            <person name="Zhao F."/>
            <person name="Cao W."/>
        </authorList>
    </citation>
    <scope>NUCLEOTIDE SEQUENCE</scope>
    <source>
        <strain evidence="7">Rmic-2018</strain>
        <tissue evidence="7">Larvae</tissue>
    </source>
</reference>
<dbReference type="Pfam" id="PF00096">
    <property type="entry name" value="zf-C2H2"/>
    <property type="match status" value="2"/>
</dbReference>
<evidence type="ECO:0000259" key="6">
    <source>
        <dbReference type="PROSITE" id="PS50157"/>
    </source>
</evidence>
<evidence type="ECO:0000256" key="3">
    <source>
        <dbReference type="ARBA" id="ARBA00022771"/>
    </source>
</evidence>
<keyword evidence="4" id="KW-0862">Zinc</keyword>
<feature type="domain" description="C2H2-type" evidence="6">
    <location>
        <begin position="74"/>
        <end position="101"/>
    </location>
</feature>
<dbReference type="VEuPathDB" id="VectorBase:LOC119160827"/>
<protein>
    <recommendedName>
        <fullName evidence="6">C2H2-type domain-containing protein</fullName>
    </recommendedName>
</protein>
<gene>
    <name evidence="7" type="ORF">HPB51_019274</name>
</gene>
<evidence type="ECO:0000256" key="1">
    <source>
        <dbReference type="ARBA" id="ARBA00022723"/>
    </source>
</evidence>
<proteinExistence type="predicted"/>
<dbReference type="InterPro" id="IPR036236">
    <property type="entry name" value="Znf_C2H2_sf"/>
</dbReference>
<keyword evidence="3 5" id="KW-0863">Zinc-finger</keyword>
<dbReference type="GO" id="GO:0008270">
    <property type="term" value="F:zinc ion binding"/>
    <property type="evidence" value="ECO:0007669"/>
    <property type="project" value="UniProtKB-KW"/>
</dbReference>
<dbReference type="PANTHER" id="PTHR24379:SF121">
    <property type="entry name" value="C2H2-TYPE DOMAIN-CONTAINING PROTEIN"/>
    <property type="match status" value="1"/>
</dbReference>
<keyword evidence="8" id="KW-1185">Reference proteome</keyword>
<dbReference type="AlphaFoldDB" id="A0A9J6EI78"/>